<dbReference type="Proteomes" id="UP000250572">
    <property type="component" value="Unassembled WGS sequence"/>
</dbReference>
<sequence>MDYNSFHVSRSVSPRSQSGVVSVKTDRVSVCCGPADKSQDVPNARAAGSWEHQQPISGLLPSAAANKRPLSLSHSQSDSPQRYLNVQRDSCSVVSAAVDLLRFWF</sequence>
<evidence type="ECO:0000313" key="3">
    <source>
        <dbReference type="Proteomes" id="UP000250572"/>
    </source>
</evidence>
<accession>A0A315VJ05</accession>
<gene>
    <name evidence="2" type="ORF">CCH79_00018909</name>
</gene>
<keyword evidence="3" id="KW-1185">Reference proteome</keyword>
<protein>
    <submittedName>
        <fullName evidence="2">Uncharacterized protein</fullName>
    </submittedName>
</protein>
<dbReference type="EMBL" id="NHOQ01001616">
    <property type="protein sequence ID" value="PWA23306.1"/>
    <property type="molecule type" value="Genomic_DNA"/>
</dbReference>
<organism evidence="2 3">
    <name type="scientific">Gambusia affinis</name>
    <name type="common">Western mosquitofish</name>
    <name type="synonym">Heterandria affinis</name>
    <dbReference type="NCBI Taxonomy" id="33528"/>
    <lineage>
        <taxon>Eukaryota</taxon>
        <taxon>Metazoa</taxon>
        <taxon>Chordata</taxon>
        <taxon>Craniata</taxon>
        <taxon>Vertebrata</taxon>
        <taxon>Euteleostomi</taxon>
        <taxon>Actinopterygii</taxon>
        <taxon>Neopterygii</taxon>
        <taxon>Teleostei</taxon>
        <taxon>Neoteleostei</taxon>
        <taxon>Acanthomorphata</taxon>
        <taxon>Ovalentaria</taxon>
        <taxon>Atherinomorphae</taxon>
        <taxon>Cyprinodontiformes</taxon>
        <taxon>Poeciliidae</taxon>
        <taxon>Poeciliinae</taxon>
        <taxon>Gambusia</taxon>
    </lineage>
</organism>
<name>A0A315VJ05_GAMAF</name>
<proteinExistence type="predicted"/>
<feature type="region of interest" description="Disordered" evidence="1">
    <location>
        <begin position="32"/>
        <end position="52"/>
    </location>
</feature>
<reference evidence="2 3" key="1">
    <citation type="journal article" date="2018" name="G3 (Bethesda)">
        <title>A High-Quality Reference Genome for the Invasive Mosquitofish Gambusia affinis Using a Chicago Library.</title>
        <authorList>
            <person name="Hoffberg S.L."/>
            <person name="Troendle N.J."/>
            <person name="Glenn T.C."/>
            <person name="Mahmud O."/>
            <person name="Louha S."/>
            <person name="Chalopin D."/>
            <person name="Bennetzen J.L."/>
            <person name="Mauricio R."/>
        </authorList>
    </citation>
    <scope>NUCLEOTIDE SEQUENCE [LARGE SCALE GENOMIC DNA]</scope>
    <source>
        <strain evidence="2">NE01/NJP1002.9</strain>
        <tissue evidence="2">Muscle</tissue>
    </source>
</reference>
<feature type="region of interest" description="Disordered" evidence="1">
    <location>
        <begin position="1"/>
        <end position="20"/>
    </location>
</feature>
<evidence type="ECO:0000256" key="1">
    <source>
        <dbReference type="SAM" id="MobiDB-lite"/>
    </source>
</evidence>
<comment type="caution">
    <text evidence="2">The sequence shown here is derived from an EMBL/GenBank/DDBJ whole genome shotgun (WGS) entry which is preliminary data.</text>
</comment>
<evidence type="ECO:0000313" key="2">
    <source>
        <dbReference type="EMBL" id="PWA23306.1"/>
    </source>
</evidence>
<dbReference type="AlphaFoldDB" id="A0A315VJ05"/>